<reference evidence="1" key="1">
    <citation type="submission" date="2020-05" db="EMBL/GenBank/DDBJ databases">
        <authorList>
            <person name="Chiriac C."/>
            <person name="Salcher M."/>
            <person name="Ghai R."/>
            <person name="Kavagutti S V."/>
        </authorList>
    </citation>
    <scope>NUCLEOTIDE SEQUENCE</scope>
</reference>
<protein>
    <submittedName>
        <fullName evidence="1">Unannotated protein</fullName>
    </submittedName>
</protein>
<name>A0A6J6SJ23_9ZZZZ</name>
<proteinExistence type="predicted"/>
<organism evidence="1">
    <name type="scientific">freshwater metagenome</name>
    <dbReference type="NCBI Taxonomy" id="449393"/>
    <lineage>
        <taxon>unclassified sequences</taxon>
        <taxon>metagenomes</taxon>
        <taxon>ecological metagenomes</taxon>
    </lineage>
</organism>
<sequence length="60" mass="6878">MRNARLYIALLTPMARTLSARDANSSRSRLWRPNNLTTRAPDTLNRSVICVFMAELRSMP</sequence>
<accession>A0A6J6SJ23</accession>
<evidence type="ECO:0000313" key="1">
    <source>
        <dbReference type="EMBL" id="CAB4734884.1"/>
    </source>
</evidence>
<gene>
    <name evidence="1" type="ORF">UFOPK2754_00735</name>
</gene>
<dbReference type="AlphaFoldDB" id="A0A6J6SJ23"/>
<dbReference type="EMBL" id="CAEZYR010000019">
    <property type="protein sequence ID" value="CAB4734884.1"/>
    <property type="molecule type" value="Genomic_DNA"/>
</dbReference>